<feature type="domain" description="BRCT" evidence="6">
    <location>
        <begin position="304"/>
        <end position="392"/>
    </location>
</feature>
<name>A0A517ZE95_9PLAN</name>
<dbReference type="InterPro" id="IPR036420">
    <property type="entry name" value="BRCT_dom_sf"/>
</dbReference>
<evidence type="ECO:0000256" key="4">
    <source>
        <dbReference type="ARBA" id="ARBA00025483"/>
    </source>
</evidence>
<dbReference type="SUPFAM" id="SSF52113">
    <property type="entry name" value="BRCT domain"/>
    <property type="match status" value="1"/>
</dbReference>
<evidence type="ECO:0000256" key="2">
    <source>
        <dbReference type="ARBA" id="ARBA00022801"/>
    </source>
</evidence>
<organism evidence="7 8">
    <name type="scientific">Maioricimonas rarisocia</name>
    <dbReference type="NCBI Taxonomy" id="2528026"/>
    <lineage>
        <taxon>Bacteria</taxon>
        <taxon>Pseudomonadati</taxon>
        <taxon>Planctomycetota</taxon>
        <taxon>Planctomycetia</taxon>
        <taxon>Planctomycetales</taxon>
        <taxon>Planctomycetaceae</taxon>
        <taxon>Maioricimonas</taxon>
    </lineage>
</organism>
<dbReference type="RefSeq" id="WP_145372059.1">
    <property type="nucleotide sequence ID" value="NZ_CP036275.1"/>
</dbReference>
<dbReference type="PANTHER" id="PTHR30231">
    <property type="entry name" value="DNA POLYMERASE III SUBUNIT EPSILON"/>
    <property type="match status" value="1"/>
</dbReference>
<dbReference type="SUPFAM" id="SSF53098">
    <property type="entry name" value="Ribonuclease H-like"/>
    <property type="match status" value="1"/>
</dbReference>
<sequence>MTFSSNAAARQFAVVDVETTGFGRYDRILEVAIVVLDESLEIIDEYDTLIDPQRDVGPVHVHGITPSMLAGAPTFDEVAAAVRARLHEKVVVAHNLAFDQRMICGEYERLNAEVYPGRGVCTLRQTGEKLNCACRTYGIELEHHHRALADARATARLLQRAFDRAPFGSPARISDLRVPHNPRTLRREANGCGEVTPMERLVAATRYPTSDGLLLSYLDALDWVLDDLVITQAERQHLFELALDLGLSRGEVMSAHRKYLDCMVRAAMRDHVITEAEHAAISQVARLLHVTDYEIPDVTETTAAPTSIAEGTRVCFTGTAVDEYGEPLRRSDLEAMAASAGLQPVANVTKRGCDLLVAADPESRSGKAARARGFGIPIVSVDEFVEEIGDRR</sequence>
<dbReference type="GO" id="GO:0006260">
    <property type="term" value="P:DNA replication"/>
    <property type="evidence" value="ECO:0007669"/>
    <property type="project" value="InterPro"/>
</dbReference>
<protein>
    <submittedName>
        <fullName evidence="7">DNA polymerase III PolC-type</fullName>
        <ecNumber evidence="7">2.7.7.7</ecNumber>
    </submittedName>
</protein>
<dbReference type="OrthoDB" id="9776650at2"/>
<accession>A0A517ZE95</accession>
<evidence type="ECO:0000256" key="1">
    <source>
        <dbReference type="ARBA" id="ARBA00022722"/>
    </source>
</evidence>
<dbReference type="NCBIfam" id="TIGR00573">
    <property type="entry name" value="dnaq"/>
    <property type="match status" value="1"/>
</dbReference>
<keyword evidence="7" id="KW-0548">Nucleotidyltransferase</keyword>
<keyword evidence="8" id="KW-1185">Reference proteome</keyword>
<dbReference type="SUPFAM" id="SSF158682">
    <property type="entry name" value="TerB-like"/>
    <property type="match status" value="1"/>
</dbReference>
<dbReference type="AlphaFoldDB" id="A0A517ZE95"/>
<dbReference type="Pfam" id="PF00929">
    <property type="entry name" value="RNase_T"/>
    <property type="match status" value="1"/>
</dbReference>
<dbReference type="CDD" id="cd06127">
    <property type="entry name" value="DEDDh"/>
    <property type="match status" value="1"/>
</dbReference>
<evidence type="ECO:0000256" key="3">
    <source>
        <dbReference type="ARBA" id="ARBA00022839"/>
    </source>
</evidence>
<dbReference type="InterPro" id="IPR013520">
    <property type="entry name" value="Ribonucl_H"/>
</dbReference>
<comment type="function">
    <text evidence="4">DNA polymerase III is a complex, multichain enzyme responsible for most of the replicative synthesis in bacteria. The epsilon subunit contain the editing function and is a proofreading 3'-5' exonuclease.</text>
</comment>
<dbReference type="SMART" id="SM00479">
    <property type="entry name" value="EXOIII"/>
    <property type="match status" value="1"/>
</dbReference>
<evidence type="ECO:0000259" key="6">
    <source>
        <dbReference type="PROSITE" id="PS50172"/>
    </source>
</evidence>
<dbReference type="KEGG" id="mri:Mal4_51630"/>
<keyword evidence="2" id="KW-0378">Hydrolase</keyword>
<evidence type="ECO:0000313" key="7">
    <source>
        <dbReference type="EMBL" id="QDU40803.1"/>
    </source>
</evidence>
<keyword evidence="1" id="KW-0540">Nuclease</keyword>
<evidence type="ECO:0000256" key="5">
    <source>
        <dbReference type="ARBA" id="ARBA00026073"/>
    </source>
</evidence>
<dbReference type="Gene3D" id="3.40.50.10190">
    <property type="entry name" value="BRCT domain"/>
    <property type="match status" value="1"/>
</dbReference>
<dbReference type="PROSITE" id="PS50172">
    <property type="entry name" value="BRCT"/>
    <property type="match status" value="1"/>
</dbReference>
<dbReference type="InterPro" id="IPR001357">
    <property type="entry name" value="BRCT_dom"/>
</dbReference>
<dbReference type="GO" id="GO:0003677">
    <property type="term" value="F:DNA binding"/>
    <property type="evidence" value="ECO:0007669"/>
    <property type="project" value="InterPro"/>
</dbReference>
<dbReference type="InterPro" id="IPR029024">
    <property type="entry name" value="TerB-like"/>
</dbReference>
<dbReference type="SMART" id="SM00292">
    <property type="entry name" value="BRCT"/>
    <property type="match status" value="1"/>
</dbReference>
<dbReference type="GO" id="GO:0008408">
    <property type="term" value="F:3'-5' exonuclease activity"/>
    <property type="evidence" value="ECO:0007669"/>
    <property type="project" value="TreeGrafter"/>
</dbReference>
<proteinExistence type="predicted"/>
<keyword evidence="7" id="KW-0808">Transferase</keyword>
<dbReference type="EC" id="2.7.7.7" evidence="7"/>
<dbReference type="InterPro" id="IPR036397">
    <property type="entry name" value="RNaseH_sf"/>
</dbReference>
<dbReference type="InterPro" id="IPR006054">
    <property type="entry name" value="DnaQ"/>
</dbReference>
<evidence type="ECO:0000313" key="8">
    <source>
        <dbReference type="Proteomes" id="UP000320496"/>
    </source>
</evidence>
<dbReference type="PANTHER" id="PTHR30231:SF4">
    <property type="entry name" value="PROTEIN NEN2"/>
    <property type="match status" value="1"/>
</dbReference>
<dbReference type="EMBL" id="CP036275">
    <property type="protein sequence ID" value="QDU40803.1"/>
    <property type="molecule type" value="Genomic_DNA"/>
</dbReference>
<dbReference type="Proteomes" id="UP000320496">
    <property type="component" value="Chromosome"/>
</dbReference>
<dbReference type="Gene3D" id="3.30.420.10">
    <property type="entry name" value="Ribonuclease H-like superfamily/Ribonuclease H"/>
    <property type="match status" value="1"/>
</dbReference>
<keyword evidence="3" id="KW-0269">Exonuclease</keyword>
<dbReference type="GO" id="GO:0003887">
    <property type="term" value="F:DNA-directed DNA polymerase activity"/>
    <property type="evidence" value="ECO:0007669"/>
    <property type="project" value="UniProtKB-EC"/>
</dbReference>
<gene>
    <name evidence="7" type="primary">polC</name>
    <name evidence="7" type="ORF">Mal4_51630</name>
</gene>
<dbReference type="InterPro" id="IPR012337">
    <property type="entry name" value="RNaseH-like_sf"/>
</dbReference>
<reference evidence="7 8" key="1">
    <citation type="submission" date="2019-02" db="EMBL/GenBank/DDBJ databases">
        <title>Deep-cultivation of Planctomycetes and their phenomic and genomic characterization uncovers novel biology.</title>
        <authorList>
            <person name="Wiegand S."/>
            <person name="Jogler M."/>
            <person name="Boedeker C."/>
            <person name="Pinto D."/>
            <person name="Vollmers J."/>
            <person name="Rivas-Marin E."/>
            <person name="Kohn T."/>
            <person name="Peeters S.H."/>
            <person name="Heuer A."/>
            <person name="Rast P."/>
            <person name="Oberbeckmann S."/>
            <person name="Bunk B."/>
            <person name="Jeske O."/>
            <person name="Meyerdierks A."/>
            <person name="Storesund J.E."/>
            <person name="Kallscheuer N."/>
            <person name="Luecker S."/>
            <person name="Lage O.M."/>
            <person name="Pohl T."/>
            <person name="Merkel B.J."/>
            <person name="Hornburger P."/>
            <person name="Mueller R.-W."/>
            <person name="Bruemmer F."/>
            <person name="Labrenz M."/>
            <person name="Spormann A.M."/>
            <person name="Op den Camp H."/>
            <person name="Overmann J."/>
            <person name="Amann R."/>
            <person name="Jetten M.S.M."/>
            <person name="Mascher T."/>
            <person name="Medema M.H."/>
            <person name="Devos D.P."/>
            <person name="Kaster A.-K."/>
            <person name="Ovreas L."/>
            <person name="Rohde M."/>
            <person name="Galperin M.Y."/>
            <person name="Jogler C."/>
        </authorList>
    </citation>
    <scope>NUCLEOTIDE SEQUENCE [LARGE SCALE GENOMIC DNA]</scope>
    <source>
        <strain evidence="7 8">Mal4</strain>
    </source>
</reference>
<comment type="subunit">
    <text evidence="5">DNA polymerase III contains a core (composed of alpha, epsilon and theta chains) that associates with a tau subunit. This core dimerizes to form the POLIII' complex. PolIII' associates with the gamma complex (composed of gamma, delta, delta', psi and chi chains) and with the beta chain to form the complete DNA polymerase III complex.</text>
</comment>
<dbReference type="GO" id="GO:0005829">
    <property type="term" value="C:cytosol"/>
    <property type="evidence" value="ECO:0007669"/>
    <property type="project" value="TreeGrafter"/>
</dbReference>
<dbReference type="FunFam" id="3.30.420.10:FF:000045">
    <property type="entry name" value="3'-5' exonuclease DinG"/>
    <property type="match status" value="1"/>
</dbReference>